<reference evidence="2" key="2">
    <citation type="submission" date="2020-05" db="UniProtKB">
        <authorList>
            <consortium name="EnsemblMetazoa"/>
        </authorList>
    </citation>
    <scope>IDENTIFICATION</scope>
</reference>
<proteinExistence type="predicted"/>
<accession>A0A084VKD0</accession>
<evidence type="ECO:0000313" key="3">
    <source>
        <dbReference type="Proteomes" id="UP000030765"/>
    </source>
</evidence>
<dbReference type="VEuPathDB" id="VectorBase:ASIC005787"/>
<organism evidence="1">
    <name type="scientific">Anopheles sinensis</name>
    <name type="common">Mosquito</name>
    <dbReference type="NCBI Taxonomy" id="74873"/>
    <lineage>
        <taxon>Eukaryota</taxon>
        <taxon>Metazoa</taxon>
        <taxon>Ecdysozoa</taxon>
        <taxon>Arthropoda</taxon>
        <taxon>Hexapoda</taxon>
        <taxon>Insecta</taxon>
        <taxon>Pterygota</taxon>
        <taxon>Neoptera</taxon>
        <taxon>Endopterygota</taxon>
        <taxon>Diptera</taxon>
        <taxon>Nematocera</taxon>
        <taxon>Culicoidea</taxon>
        <taxon>Culicidae</taxon>
        <taxon>Anophelinae</taxon>
        <taxon>Anopheles</taxon>
    </lineage>
</organism>
<gene>
    <name evidence="1" type="ORF">ZHAS_00005787</name>
</gene>
<evidence type="ECO:0000313" key="2">
    <source>
        <dbReference type="EnsemblMetazoa" id="ASIC005787-PA"/>
    </source>
</evidence>
<name>A0A084VKD0_ANOSI</name>
<evidence type="ECO:0000313" key="1">
    <source>
        <dbReference type="EMBL" id="KFB38424.1"/>
    </source>
</evidence>
<dbReference type="Proteomes" id="UP000030765">
    <property type="component" value="Unassembled WGS sequence"/>
</dbReference>
<dbReference type="AlphaFoldDB" id="A0A084VKD0"/>
<dbReference type="EMBL" id="ATLV01014180">
    <property type="status" value="NOT_ANNOTATED_CDS"/>
    <property type="molecule type" value="Genomic_DNA"/>
</dbReference>
<protein>
    <submittedName>
        <fullName evidence="1 2">Uncharacterized protein</fullName>
    </submittedName>
</protein>
<dbReference type="EMBL" id="KE524947">
    <property type="protein sequence ID" value="KFB38424.1"/>
    <property type="molecule type" value="Genomic_DNA"/>
</dbReference>
<sequence length="130" mass="14725">MHHVVTSALPEQPRSPVRLCAAASYNTVERLRGWNRHHDTNDAELVSRSSLSVAREFPAPFHPPNGQFIGDTVQHPQTAATTAVRWIRSLLLVPSTLEPLLGRLLHITNKHGRTVRFWCAVGPFWCVFKW</sequence>
<dbReference type="EnsemblMetazoa" id="ASIC005787-RA">
    <property type="protein sequence ID" value="ASIC005787-PA"/>
    <property type="gene ID" value="ASIC005787"/>
</dbReference>
<keyword evidence="3" id="KW-1185">Reference proteome</keyword>
<reference evidence="1 3" key="1">
    <citation type="journal article" date="2014" name="BMC Genomics">
        <title>Genome sequence of Anopheles sinensis provides insight into genetics basis of mosquito competence for malaria parasites.</title>
        <authorList>
            <person name="Zhou D."/>
            <person name="Zhang D."/>
            <person name="Ding G."/>
            <person name="Shi L."/>
            <person name="Hou Q."/>
            <person name="Ye Y."/>
            <person name="Xu Y."/>
            <person name="Zhou H."/>
            <person name="Xiong C."/>
            <person name="Li S."/>
            <person name="Yu J."/>
            <person name="Hong S."/>
            <person name="Yu X."/>
            <person name="Zou P."/>
            <person name="Chen C."/>
            <person name="Chang X."/>
            <person name="Wang W."/>
            <person name="Lv Y."/>
            <person name="Sun Y."/>
            <person name="Ma L."/>
            <person name="Shen B."/>
            <person name="Zhu C."/>
        </authorList>
    </citation>
    <scope>NUCLEOTIDE SEQUENCE [LARGE SCALE GENOMIC DNA]</scope>
</reference>